<evidence type="ECO:0000256" key="5">
    <source>
        <dbReference type="ARBA" id="ARBA00060736"/>
    </source>
</evidence>
<dbReference type="Gene3D" id="1.25.10.10">
    <property type="entry name" value="Leucine-rich Repeat Variant"/>
    <property type="match status" value="1"/>
</dbReference>
<dbReference type="CDD" id="cd07920">
    <property type="entry name" value="Pumilio"/>
    <property type="match status" value="1"/>
</dbReference>
<feature type="repeat" description="Pumilio" evidence="7">
    <location>
        <begin position="757"/>
        <end position="792"/>
    </location>
</feature>
<keyword evidence="4" id="KW-0694">RNA-binding</keyword>
<evidence type="ECO:0000259" key="9">
    <source>
        <dbReference type="PROSITE" id="PS50303"/>
    </source>
</evidence>
<feature type="compositionally biased region" description="Polar residues" evidence="8">
    <location>
        <begin position="491"/>
        <end position="504"/>
    </location>
</feature>
<dbReference type="AlphaFoldDB" id="A0AAN7ZXU1"/>
<feature type="compositionally biased region" description="Low complexity" evidence="8">
    <location>
        <begin position="287"/>
        <end position="315"/>
    </location>
</feature>
<evidence type="ECO:0000256" key="8">
    <source>
        <dbReference type="SAM" id="MobiDB-lite"/>
    </source>
</evidence>
<evidence type="ECO:0000256" key="6">
    <source>
        <dbReference type="ARBA" id="ARBA00081811"/>
    </source>
</evidence>
<reference evidence="11" key="1">
    <citation type="submission" date="2023-07" db="EMBL/GenBank/DDBJ databases">
        <title>A draft genome of Kazachstania heterogenica Y-27499.</title>
        <authorList>
            <person name="Donic C."/>
            <person name="Kralova J.S."/>
            <person name="Fidel L."/>
            <person name="Ben-Dor S."/>
            <person name="Jung S."/>
        </authorList>
    </citation>
    <scope>NUCLEOTIDE SEQUENCE [LARGE SCALE GENOMIC DNA]</scope>
    <source>
        <strain evidence="11">Y27499</strain>
    </source>
</reference>
<comment type="caution">
    <text evidence="10">The sequence shown here is derived from an EMBL/GenBank/DDBJ whole genome shotgun (WGS) entry which is preliminary data.</text>
</comment>
<feature type="repeat" description="Pumilio" evidence="7">
    <location>
        <begin position="836"/>
        <end position="872"/>
    </location>
</feature>
<dbReference type="SMART" id="SM00025">
    <property type="entry name" value="Pumilio"/>
    <property type="match status" value="8"/>
</dbReference>
<dbReference type="PROSITE" id="PS50302">
    <property type="entry name" value="PUM"/>
    <property type="match status" value="7"/>
</dbReference>
<dbReference type="FunFam" id="1.25.10.10:FF:000004">
    <property type="entry name" value="Pumilio homolog 1 isoform 2"/>
    <property type="match status" value="1"/>
</dbReference>
<organism evidence="10 11">
    <name type="scientific">Arxiozyma heterogenica</name>
    <dbReference type="NCBI Taxonomy" id="278026"/>
    <lineage>
        <taxon>Eukaryota</taxon>
        <taxon>Fungi</taxon>
        <taxon>Dikarya</taxon>
        <taxon>Ascomycota</taxon>
        <taxon>Saccharomycotina</taxon>
        <taxon>Saccharomycetes</taxon>
        <taxon>Saccharomycetales</taxon>
        <taxon>Saccharomycetaceae</taxon>
        <taxon>Arxiozyma</taxon>
    </lineage>
</organism>
<comment type="subcellular location">
    <subcellularLocation>
        <location evidence="1">Cytoplasm</location>
    </subcellularLocation>
</comment>
<dbReference type="InterPro" id="IPR011989">
    <property type="entry name" value="ARM-like"/>
</dbReference>
<dbReference type="InterPro" id="IPR001313">
    <property type="entry name" value="Pumilio_RNA-bd_rpt"/>
</dbReference>
<feature type="region of interest" description="Disordered" evidence="8">
    <location>
        <begin position="25"/>
        <end position="52"/>
    </location>
</feature>
<name>A0AAN7ZXU1_9SACH</name>
<evidence type="ECO:0000256" key="4">
    <source>
        <dbReference type="ARBA" id="ARBA00022884"/>
    </source>
</evidence>
<dbReference type="Pfam" id="PF00806">
    <property type="entry name" value="PUF"/>
    <property type="match status" value="8"/>
</dbReference>
<keyword evidence="11" id="KW-1185">Reference proteome</keyword>
<dbReference type="Proteomes" id="UP001306508">
    <property type="component" value="Unassembled WGS sequence"/>
</dbReference>
<dbReference type="GO" id="GO:0005737">
    <property type="term" value="C:cytoplasm"/>
    <property type="evidence" value="ECO:0007669"/>
    <property type="project" value="UniProtKB-SubCell"/>
</dbReference>
<evidence type="ECO:0000313" key="10">
    <source>
        <dbReference type="EMBL" id="KAK5779851.1"/>
    </source>
</evidence>
<dbReference type="GO" id="GO:0003730">
    <property type="term" value="F:mRNA 3'-UTR binding"/>
    <property type="evidence" value="ECO:0007669"/>
    <property type="project" value="TreeGrafter"/>
</dbReference>
<accession>A0AAN7ZXU1</accession>
<dbReference type="PANTHER" id="PTHR12537">
    <property type="entry name" value="RNA BINDING PROTEIN PUMILIO-RELATED"/>
    <property type="match status" value="1"/>
</dbReference>
<feature type="repeat" description="Pumilio" evidence="7">
    <location>
        <begin position="793"/>
        <end position="829"/>
    </location>
</feature>
<feature type="repeat" description="Pumilio" evidence="7">
    <location>
        <begin position="613"/>
        <end position="648"/>
    </location>
</feature>
<feature type="region of interest" description="Disordered" evidence="8">
    <location>
        <begin position="487"/>
        <end position="522"/>
    </location>
</feature>
<feature type="compositionally biased region" description="Polar residues" evidence="8">
    <location>
        <begin position="25"/>
        <end position="35"/>
    </location>
</feature>
<evidence type="ECO:0000256" key="3">
    <source>
        <dbReference type="ARBA" id="ARBA00022737"/>
    </source>
</evidence>
<dbReference type="InterPro" id="IPR016024">
    <property type="entry name" value="ARM-type_fold"/>
</dbReference>
<feature type="domain" description="PUM-HD" evidence="9">
    <location>
        <begin position="593"/>
        <end position="948"/>
    </location>
</feature>
<dbReference type="EMBL" id="JAWIZZ010000045">
    <property type="protein sequence ID" value="KAK5779851.1"/>
    <property type="molecule type" value="Genomic_DNA"/>
</dbReference>
<feature type="repeat" description="Pumilio" evidence="7">
    <location>
        <begin position="685"/>
        <end position="721"/>
    </location>
</feature>
<dbReference type="PROSITE" id="PS50303">
    <property type="entry name" value="PUM_HD"/>
    <property type="match status" value="1"/>
</dbReference>
<dbReference type="PANTHER" id="PTHR12537:SF12">
    <property type="entry name" value="MATERNAL PROTEIN PUMILIO"/>
    <property type="match status" value="1"/>
</dbReference>
<feature type="repeat" description="Pumilio" evidence="7">
    <location>
        <begin position="884"/>
        <end position="921"/>
    </location>
</feature>
<evidence type="ECO:0000313" key="11">
    <source>
        <dbReference type="Proteomes" id="UP001306508"/>
    </source>
</evidence>
<evidence type="ECO:0000256" key="2">
    <source>
        <dbReference type="ARBA" id="ARBA00022490"/>
    </source>
</evidence>
<evidence type="ECO:0000256" key="7">
    <source>
        <dbReference type="PROSITE-ProRule" id="PRU00317"/>
    </source>
</evidence>
<feature type="repeat" description="Pumilio" evidence="7">
    <location>
        <begin position="649"/>
        <end position="684"/>
    </location>
</feature>
<evidence type="ECO:0000256" key="1">
    <source>
        <dbReference type="ARBA" id="ARBA00004496"/>
    </source>
</evidence>
<dbReference type="InterPro" id="IPR033133">
    <property type="entry name" value="PUM-HD"/>
</dbReference>
<sequence length="956" mass="106924">MDPNGMDAELASIVSSLSALSNPGLSQQQYSHGFSNNNNNNNNKQLGGFRSSSLTLSDNESDLLSQGSTSYLDQNINNAYNTGFGLGSFGYNKQTTYSVGTAPPYVSTYATNTQHNNNNINTNNTGLYVNTNNSSSTQLRNKLSLLDTYSNNLNMNTLNSNDLNSSFNNHNNYNTVNNFSNTNLSYDKENYYAHTIQNITSSATSTTGFFEKFGKSLIEGTKELENEDSTPTIVNTTVNTSANDRMDNEYLNTTNNNTSATNLTNQNVWNQSTVPSFQLQNSAMVDNETSSQNSNVNTNTNNTNTNEPNMNDNPESLQKNDQMKSPPFFFNHSILNNGFLYGNNFSQFPLGSPTSFIPQMFYPLGQHPSIPPQIPPNNNNSNQMNNTGIPNTTNISHDKNNTTVGTTSITATINNNGNNNVPSSIPDYSLPVNNKNLIESNIPIINNINNIDTNDALHDSNNIGLQGVPMIFTSPSSKPMALNMNHHHSQKLQQQHPNKTTTVNKHPRSKNNDNNNNINNDIKKGNLFNSQQIPNTNHITINPGNPYLDPHNTTVTPNFISKLNENTFNSNLDIDESTRHKTTIPSQQNSGYHRSPLLEEIRNNADNKYTLKDIVGHTLEFCKDQYGSRFIQKELATAEPSEKEVVFNELRDHILILSNDVFGNYVIQKFFEYGTPTQKSILVENFKGRMKELSVQMYACRVIQKALEFIKPEERIELVVELSDCVLKMIKDQNGNHVIQKAIECIPIELLPFVLNSLIGHIYHLSTHSYGCRVIQRLLEFGTIKDQTVILDELKNFIPYLLQDQYGNYVIQHILQHGSDDANCLPMINTKQEIIDIVADNVVEFSKHKFASNVVEKAILYGTKEQKNSIISRILPRDNEHAANLEDNAPLILMMKDQFANYVVQKLVTVSEGESKILIVTAIRAYVDKLNNTNALGNRHLASVEKLAALVETIKV</sequence>
<protein>
    <recommendedName>
        <fullName evidence="6">Pumilio homology domain family member 3</fullName>
    </recommendedName>
</protein>
<dbReference type="InterPro" id="IPR033712">
    <property type="entry name" value="Pumilio_RNA-bd"/>
</dbReference>
<keyword evidence="2" id="KW-0963">Cytoplasm</keyword>
<dbReference type="SUPFAM" id="SSF48371">
    <property type="entry name" value="ARM repeat"/>
    <property type="match status" value="1"/>
</dbReference>
<dbReference type="GO" id="GO:0000288">
    <property type="term" value="P:nuclear-transcribed mRNA catabolic process, deadenylation-dependent decay"/>
    <property type="evidence" value="ECO:0007669"/>
    <property type="project" value="TreeGrafter"/>
</dbReference>
<proteinExistence type="inferred from homology"/>
<comment type="similarity">
    <text evidence="5">Belongs to the PUF3 family.</text>
</comment>
<gene>
    <name evidence="10" type="ORF">RI543_002387</name>
</gene>
<feature type="region of interest" description="Disordered" evidence="8">
    <location>
        <begin position="287"/>
        <end position="319"/>
    </location>
</feature>
<keyword evidence="3" id="KW-0677">Repeat</keyword>